<feature type="region of interest" description="Disordered" evidence="1">
    <location>
        <begin position="1538"/>
        <end position="1568"/>
    </location>
</feature>
<evidence type="ECO:0000256" key="1">
    <source>
        <dbReference type="SAM" id="MobiDB-lite"/>
    </source>
</evidence>
<organism evidence="2 3">
    <name type="scientific">Halocaridina rubra</name>
    <name type="common">Hawaiian red shrimp</name>
    <dbReference type="NCBI Taxonomy" id="373956"/>
    <lineage>
        <taxon>Eukaryota</taxon>
        <taxon>Metazoa</taxon>
        <taxon>Ecdysozoa</taxon>
        <taxon>Arthropoda</taxon>
        <taxon>Crustacea</taxon>
        <taxon>Multicrustacea</taxon>
        <taxon>Malacostraca</taxon>
        <taxon>Eumalacostraca</taxon>
        <taxon>Eucarida</taxon>
        <taxon>Decapoda</taxon>
        <taxon>Pleocyemata</taxon>
        <taxon>Caridea</taxon>
        <taxon>Atyoidea</taxon>
        <taxon>Atyidae</taxon>
        <taxon>Halocaridina</taxon>
    </lineage>
</organism>
<comment type="caution">
    <text evidence="2">The sequence shown here is derived from an EMBL/GenBank/DDBJ whole genome shotgun (WGS) entry which is preliminary data.</text>
</comment>
<feature type="region of interest" description="Disordered" evidence="1">
    <location>
        <begin position="1238"/>
        <end position="1258"/>
    </location>
</feature>
<feature type="compositionally biased region" description="Low complexity" evidence="1">
    <location>
        <begin position="1238"/>
        <end position="1250"/>
    </location>
</feature>
<feature type="compositionally biased region" description="Basic and acidic residues" evidence="1">
    <location>
        <begin position="554"/>
        <end position="566"/>
    </location>
</feature>
<name>A0AAN8XAZ8_HALRR</name>
<dbReference type="EMBL" id="JAXCGZ010006242">
    <property type="protein sequence ID" value="KAK7079952.1"/>
    <property type="molecule type" value="Genomic_DNA"/>
</dbReference>
<accession>A0AAN8XAZ8</accession>
<feature type="region of interest" description="Disordered" evidence="1">
    <location>
        <begin position="503"/>
        <end position="522"/>
    </location>
</feature>
<evidence type="ECO:0000313" key="3">
    <source>
        <dbReference type="Proteomes" id="UP001381693"/>
    </source>
</evidence>
<sequence length="1581" mass="173906">MSGRNTDISNKNNFSLDNSPSEINRTEQFLRQQILTEGEPALICSEKDSPLTLGSNYRCFMRNLNNARGQNNTHLISNYTYIGYHLANDSDREYLKNYYLAESLQHNPLPDVGNQSKYSKYEEVDVYEQKISGLPKNSRLAKLDGHLTSFSMKERTFKHTGNSANNAYRYLEEFNGIMGELPYENASASYEHIIKYDTNTYLATRRITEKLTAFTDAVSETFLSESEIIHLIAVIREYLGDDIGNRILTDPAGQRTHVSQQNTSKIQKHEQMNFFSSESVRNPVHLGNYRGTHHPPWGQPYSPEPLLQQPLVTNNIRNINSTRVEDSVNFLNSANSSVNTRGPFKYKNGTVVFYGGVPDFGIRTALQKLHDLLMKKLQKFKDPFPVHTSYSASIYSSASTSPIVKTEKPEVKIVSFNQGVPVFSSESGKITSALISLLKEAADAIANKAETSTSKKSPSIEINYENLGNSHLEEYNHDDLLSTGPDSVVPSNKVAETFKPTLTDENEDHLKVGPSPESQYESHTDAFFKNENPHEVSRPDNAESTDSVLVASDTKNKSDESATIRESLDSSVSITITQTQDQSQNQGHIFLDAVRPFSGLFQGKPGFLAIPCNTSQYFLRHMLRPQLPGRTSLFSTYLDSVIKNFRPPSSGLYNFQSMIKASPDSIMKLGVPLPPNSQSRLSYPVWSSNIKNSNYNPWNQSADKKQPIMLVTKTTNGLVPLHLSKLPSELSFKKPYPFLVIPGRRSGSMIQSDGVAHIQPPLLFFANKQNGYWNRTHYAFSTKPPSFSVLEKPNEPRYALRTRNGQQAHNHEIPGRELSYEGSYESDLSKLPLYIIPCQSVNYSDNVSSFTDTSSAQPLETGPVSSPFIVVPSKPNLGLGFNNNSLMNIIHSKPAHPESGNEPSPYFLRPSQPVNKTTNLSPILVYQSKTNDTEKKRPTHIFIPNRHYKPAKNGTVEGTLIAIPPPKLTVTQFTTASTATDLPTTTITSSDMPGTTIASTFAEVPATKEAIASTFMPSVFDIPLTELSTPPITEASTSTVAETSSTVEIPATVMTSTLNDVLIATEFVTTTELPAKMGSSTTTEALTTFTEQTATDTPTDVPMTTETLTATESLSTRATPETLTATESLSTCATPETLTATESLSTRATSEATILYEISTDTESSPMTETSTFTQSLISPEVSRSTEIPSTTEYPAITEISNTTEFLTYTGKLTTDVLYTIENHTISFEFSTTTEATTNTEFQSTTETSTLVESPTGTETTTAEVMITSEVISVPDIVTISMTATTTETPTTFEDSNTTKLQTTTSFPTTTEAITTIENAAITSTATTTIQTTLRTTETTTKPKRTTIIPKPLRASGNSSLLSSTDNEKYSMIYLDSNKFNLNTGSSSNLSEGTLSHRRHNDRFSVWERFLGKSPPSQKVKRQSLSGLAPISWSIRWHLIGGHSSYDKYFLGQSVHGEMRTIPTTSPPATNVMMLASLPTPTPGLQFPATEEETPSPVTEIEPPGPPLIQVSPLVSDLVASRARALSVVRRSCRTLSNVAGEPGEPIDDAEQTQTPSPVEMNRASTGESSRHVGGYFVVCL</sequence>
<reference evidence="2 3" key="1">
    <citation type="submission" date="2023-11" db="EMBL/GenBank/DDBJ databases">
        <title>Halocaridina rubra genome assembly.</title>
        <authorList>
            <person name="Smith C."/>
        </authorList>
    </citation>
    <scope>NUCLEOTIDE SEQUENCE [LARGE SCALE GENOMIC DNA]</scope>
    <source>
        <strain evidence="2">EP-1</strain>
        <tissue evidence="2">Whole</tissue>
    </source>
</reference>
<feature type="region of interest" description="Disordered" evidence="1">
    <location>
        <begin position="530"/>
        <end position="566"/>
    </location>
</feature>
<keyword evidence="3" id="KW-1185">Reference proteome</keyword>
<proteinExistence type="predicted"/>
<protein>
    <submittedName>
        <fullName evidence="2">Uncharacterized protein</fullName>
    </submittedName>
</protein>
<gene>
    <name evidence="2" type="ORF">SK128_003527</name>
</gene>
<dbReference type="Proteomes" id="UP001381693">
    <property type="component" value="Unassembled WGS sequence"/>
</dbReference>
<evidence type="ECO:0000313" key="2">
    <source>
        <dbReference type="EMBL" id="KAK7079952.1"/>
    </source>
</evidence>
<feature type="compositionally biased region" description="Polar residues" evidence="1">
    <location>
        <begin position="1552"/>
        <end position="1568"/>
    </location>
</feature>
<feature type="region of interest" description="Disordered" evidence="1">
    <location>
        <begin position="1"/>
        <end position="22"/>
    </location>
</feature>
<feature type="compositionally biased region" description="Basic and acidic residues" evidence="1">
    <location>
        <begin position="530"/>
        <end position="541"/>
    </location>
</feature>